<evidence type="ECO:0000256" key="6">
    <source>
        <dbReference type="SAM" id="Phobius"/>
    </source>
</evidence>
<gene>
    <name evidence="7" type="ORF">QP460_011315</name>
</gene>
<organism evidence="7 8">
    <name type="scientific">Corynebacterium amycolatum</name>
    <dbReference type="NCBI Taxonomy" id="43765"/>
    <lineage>
        <taxon>Bacteria</taxon>
        <taxon>Bacillati</taxon>
        <taxon>Actinomycetota</taxon>
        <taxon>Actinomycetes</taxon>
        <taxon>Mycobacteriales</taxon>
        <taxon>Corynebacteriaceae</taxon>
        <taxon>Corynebacterium</taxon>
    </lineage>
</organism>
<feature type="region of interest" description="Disordered" evidence="5">
    <location>
        <begin position="247"/>
        <end position="266"/>
    </location>
</feature>
<evidence type="ECO:0000256" key="4">
    <source>
        <dbReference type="ARBA" id="ARBA00023136"/>
    </source>
</evidence>
<evidence type="ECO:0000256" key="3">
    <source>
        <dbReference type="ARBA" id="ARBA00022989"/>
    </source>
</evidence>
<evidence type="ECO:0000256" key="5">
    <source>
        <dbReference type="SAM" id="MobiDB-lite"/>
    </source>
</evidence>
<reference evidence="7" key="2">
    <citation type="submission" date="2024-05" db="EMBL/GenBank/DDBJ databases">
        <authorList>
            <person name="Wolfe A."/>
        </authorList>
    </citation>
    <scope>NUCLEOTIDE SEQUENCE</scope>
    <source>
        <strain evidence="7">UMB1064</strain>
    </source>
</reference>
<name>A0AAW9SXI7_CORAY</name>
<keyword evidence="4 6" id="KW-0472">Membrane</keyword>
<keyword evidence="3 6" id="KW-1133">Transmembrane helix</keyword>
<evidence type="ECO:0000256" key="1">
    <source>
        <dbReference type="ARBA" id="ARBA00004167"/>
    </source>
</evidence>
<feature type="region of interest" description="Disordered" evidence="5">
    <location>
        <begin position="1"/>
        <end position="22"/>
    </location>
</feature>
<comment type="subcellular location">
    <subcellularLocation>
        <location evidence="1">Membrane</location>
        <topology evidence="1">Single-pass membrane protein</topology>
    </subcellularLocation>
</comment>
<proteinExistence type="predicted"/>
<dbReference type="PANTHER" id="PTHR30168">
    <property type="entry name" value="PUTATIVE MEMBRANE PROTEIN YPFJ"/>
    <property type="match status" value="1"/>
</dbReference>
<dbReference type="SUPFAM" id="SSF55486">
    <property type="entry name" value="Metalloproteases ('zincins'), catalytic domain"/>
    <property type="match status" value="1"/>
</dbReference>
<feature type="transmembrane region" description="Helical" evidence="6">
    <location>
        <begin position="21"/>
        <end position="43"/>
    </location>
</feature>
<sequence length="295" mass="31299">MTFRNDFQKSSARAERRSGGGRAIAVGGGGIGGLVLIGLYLLLGGDPGQLGQLTGAQNNQSSQTAQQSPGEDPCKTGEDANSRIDCRMEFTGISVDQVWAEQLPAQAGIKYTNPGLVLFEGSTQSGCGAASSSTGPFYCPADQTAYFDTEFFSTLERMGGGNGPLAQEYVVAHEFGHHIQNLERTLGRSNYNEPGPDSDAVKIELQADCYAGIWAHYADKGPDAILEPLSDEQVADALKTTKAIGDDTIQQHSGGGVQPDSWTHGSAEQRTKAFLTGYKSGKMSQCDTLERGVYS</sequence>
<reference evidence="7" key="1">
    <citation type="submission" date="2023-05" db="EMBL/GenBank/DDBJ databases">
        <authorList>
            <person name="Du J."/>
        </authorList>
    </citation>
    <scope>NUCLEOTIDE SEQUENCE</scope>
    <source>
        <strain evidence="7">UMB1064</strain>
    </source>
</reference>
<dbReference type="RefSeq" id="WP_070601477.1">
    <property type="nucleotide sequence ID" value="NZ_JAFJMG010000019.1"/>
</dbReference>
<evidence type="ECO:0000313" key="7">
    <source>
        <dbReference type="EMBL" id="MEO3718164.1"/>
    </source>
</evidence>
<comment type="caution">
    <text evidence="7">The sequence shown here is derived from an EMBL/GenBank/DDBJ whole genome shotgun (WGS) entry which is preliminary data.</text>
</comment>
<dbReference type="AlphaFoldDB" id="A0AAW9SXI7"/>
<dbReference type="Proteomes" id="UP001223646">
    <property type="component" value="Unassembled WGS sequence"/>
</dbReference>
<feature type="compositionally biased region" description="Low complexity" evidence="5">
    <location>
        <begin position="55"/>
        <end position="68"/>
    </location>
</feature>
<protein>
    <submittedName>
        <fullName evidence="7">Neutral zinc metallopeptidase</fullName>
    </submittedName>
</protein>
<dbReference type="InterPro" id="IPR007343">
    <property type="entry name" value="Uncharacterised_pept_Zn_put"/>
</dbReference>
<feature type="region of interest" description="Disordered" evidence="5">
    <location>
        <begin position="55"/>
        <end position="80"/>
    </location>
</feature>
<dbReference type="Pfam" id="PF04228">
    <property type="entry name" value="Zn_peptidase"/>
    <property type="match status" value="1"/>
</dbReference>
<evidence type="ECO:0000313" key="8">
    <source>
        <dbReference type="Proteomes" id="UP001223646"/>
    </source>
</evidence>
<accession>A0AAW9SXI7</accession>
<keyword evidence="2 6" id="KW-0812">Transmembrane</keyword>
<dbReference type="GO" id="GO:0016020">
    <property type="term" value="C:membrane"/>
    <property type="evidence" value="ECO:0007669"/>
    <property type="project" value="UniProtKB-SubCell"/>
</dbReference>
<dbReference type="PANTHER" id="PTHR30168:SF0">
    <property type="entry name" value="INNER MEMBRANE PROTEIN"/>
    <property type="match status" value="1"/>
</dbReference>
<evidence type="ECO:0000256" key="2">
    <source>
        <dbReference type="ARBA" id="ARBA00022692"/>
    </source>
</evidence>
<dbReference type="EMBL" id="JASOOY020000035">
    <property type="protein sequence ID" value="MEO3718164.1"/>
    <property type="molecule type" value="Genomic_DNA"/>
</dbReference>